<dbReference type="Proteomes" id="UP000316476">
    <property type="component" value="Unassembled WGS sequence"/>
</dbReference>
<evidence type="ECO:0000256" key="1">
    <source>
        <dbReference type="SAM" id="MobiDB-lite"/>
    </source>
</evidence>
<reference evidence="2 3" key="1">
    <citation type="submission" date="2019-02" db="EMBL/GenBank/DDBJ databases">
        <title>Deep-cultivation of Planctomycetes and their phenomic and genomic characterization uncovers novel biology.</title>
        <authorList>
            <person name="Wiegand S."/>
            <person name="Jogler M."/>
            <person name="Boedeker C."/>
            <person name="Pinto D."/>
            <person name="Vollmers J."/>
            <person name="Rivas-Marin E."/>
            <person name="Kohn T."/>
            <person name="Peeters S.H."/>
            <person name="Heuer A."/>
            <person name="Rast P."/>
            <person name="Oberbeckmann S."/>
            <person name="Bunk B."/>
            <person name="Jeske O."/>
            <person name="Meyerdierks A."/>
            <person name="Storesund J.E."/>
            <person name="Kallscheuer N."/>
            <person name="Luecker S."/>
            <person name="Lage O.M."/>
            <person name="Pohl T."/>
            <person name="Merkel B.J."/>
            <person name="Hornburger P."/>
            <person name="Mueller R.-W."/>
            <person name="Bruemmer F."/>
            <person name="Labrenz M."/>
            <person name="Spormann A.M."/>
            <person name="Op Den Camp H."/>
            <person name="Overmann J."/>
            <person name="Amann R."/>
            <person name="Jetten M.S.M."/>
            <person name="Mascher T."/>
            <person name="Medema M.H."/>
            <person name="Devos D.P."/>
            <person name="Kaster A.-K."/>
            <person name="Ovreas L."/>
            <person name="Rohde M."/>
            <person name="Galperin M.Y."/>
            <person name="Jogler C."/>
        </authorList>
    </citation>
    <scope>NUCLEOTIDE SEQUENCE [LARGE SCALE GENOMIC DNA]</scope>
    <source>
        <strain evidence="2 3">V7</strain>
    </source>
</reference>
<dbReference type="EMBL" id="SJPZ01000001">
    <property type="protein sequence ID" value="TWU66539.1"/>
    <property type="molecule type" value="Genomic_DNA"/>
</dbReference>
<comment type="caution">
    <text evidence="2">The sequence shown here is derived from an EMBL/GenBank/DDBJ whole genome shotgun (WGS) entry which is preliminary data.</text>
</comment>
<protein>
    <submittedName>
        <fullName evidence="2">Uncharacterized protein</fullName>
    </submittedName>
</protein>
<dbReference type="AlphaFoldDB" id="A0A5C6FUE2"/>
<organism evidence="2 3">
    <name type="scientific">Crateriforma conspicua</name>
    <dbReference type="NCBI Taxonomy" id="2527996"/>
    <lineage>
        <taxon>Bacteria</taxon>
        <taxon>Pseudomonadati</taxon>
        <taxon>Planctomycetota</taxon>
        <taxon>Planctomycetia</taxon>
        <taxon>Planctomycetales</taxon>
        <taxon>Planctomycetaceae</taxon>
        <taxon>Crateriforma</taxon>
    </lineage>
</organism>
<gene>
    <name evidence="2" type="ORF">V7x_21060</name>
</gene>
<accession>A0A5C6FUE2</accession>
<name>A0A5C6FUE2_9PLAN</name>
<evidence type="ECO:0000313" key="3">
    <source>
        <dbReference type="Proteomes" id="UP000316476"/>
    </source>
</evidence>
<proteinExistence type="predicted"/>
<sequence>MVLGLHRSLSPETKTQDRSAEPALTAPAVPPCSESTRPFVCESQTDGRFFVPASPLARSRITGRRRVGRGSRVQGKGNGARGIRQRLPKKTRVGLPIAASTIPSVVARGPSRPVPMRLIRFAAPLLAILLLRIFRITRKIVLSSHDKYTTQTADQIVRLGPFDPNAAAAIRSRNYGRLLG</sequence>
<evidence type="ECO:0000313" key="2">
    <source>
        <dbReference type="EMBL" id="TWU66539.1"/>
    </source>
</evidence>
<feature type="region of interest" description="Disordered" evidence="1">
    <location>
        <begin position="1"/>
        <end position="37"/>
    </location>
</feature>